<evidence type="ECO:0000313" key="3">
    <source>
        <dbReference type="Proteomes" id="UP000643279"/>
    </source>
</evidence>
<feature type="region of interest" description="Disordered" evidence="1">
    <location>
        <begin position="77"/>
        <end position="100"/>
    </location>
</feature>
<comment type="caution">
    <text evidence="2">The sequence shown here is derived from an EMBL/GenBank/DDBJ whole genome shotgun (WGS) entry which is preliminary data.</text>
</comment>
<organism evidence="2 3">
    <name type="scientific">Arthrobacter liuii</name>
    <dbReference type="NCBI Taxonomy" id="1476996"/>
    <lineage>
        <taxon>Bacteria</taxon>
        <taxon>Bacillati</taxon>
        <taxon>Actinomycetota</taxon>
        <taxon>Actinomycetes</taxon>
        <taxon>Micrococcales</taxon>
        <taxon>Micrococcaceae</taxon>
        <taxon>Arthrobacter</taxon>
    </lineage>
</organism>
<keyword evidence="3" id="KW-1185">Reference proteome</keyword>
<sequence>MEQAAERGEVLVQPPLKLRVRAQAGPAFPGYRGQHLAARLLVLIDGFLHVDRPFRTSAGLRDRALLYGSIPRHTPKAFDGGTVLPPFGPGRPHTVMPTPT</sequence>
<protein>
    <submittedName>
        <fullName evidence="2">Uncharacterized protein</fullName>
    </submittedName>
</protein>
<evidence type="ECO:0000313" key="2">
    <source>
        <dbReference type="EMBL" id="GGH96976.1"/>
    </source>
</evidence>
<gene>
    <name evidence="2" type="ORF">GCM10007170_26110</name>
</gene>
<evidence type="ECO:0000256" key="1">
    <source>
        <dbReference type="SAM" id="MobiDB-lite"/>
    </source>
</evidence>
<dbReference type="Proteomes" id="UP000643279">
    <property type="component" value="Unassembled WGS sequence"/>
</dbReference>
<name>A0ABQ2AVT6_9MICC</name>
<dbReference type="EMBL" id="BMFW01000011">
    <property type="protein sequence ID" value="GGH96976.1"/>
    <property type="molecule type" value="Genomic_DNA"/>
</dbReference>
<reference evidence="3" key="1">
    <citation type="journal article" date="2019" name="Int. J. Syst. Evol. Microbiol.">
        <title>The Global Catalogue of Microorganisms (GCM) 10K type strain sequencing project: providing services to taxonomists for standard genome sequencing and annotation.</title>
        <authorList>
            <consortium name="The Broad Institute Genomics Platform"/>
            <consortium name="The Broad Institute Genome Sequencing Center for Infectious Disease"/>
            <person name="Wu L."/>
            <person name="Ma J."/>
        </authorList>
    </citation>
    <scope>NUCLEOTIDE SEQUENCE [LARGE SCALE GENOMIC DNA]</scope>
    <source>
        <strain evidence="3">CGMCC 1.12778</strain>
    </source>
</reference>
<proteinExistence type="predicted"/>
<accession>A0ABQ2AVT6</accession>